<gene>
    <name evidence="1" type="ORF">DM02DRAFT_25749</name>
</gene>
<dbReference type="EMBL" id="KZ805403">
    <property type="protein sequence ID" value="PVH98928.1"/>
    <property type="molecule type" value="Genomic_DNA"/>
</dbReference>
<dbReference type="AlphaFoldDB" id="A0A2V1DLK9"/>
<sequence length="153" mass="17183">MGGEDETVRVDEIAINDRKLEEKATELSGEDLIIDAQETIGKPFQRIDRSVRAILIRIHSDAGLVRIYGRSIRFVATGPGRGVGFAIAVIRPEEECIVHGHPSMRFFHQRRSGPITKDQEGWDELFSGSNLLHALFKEKEVQDVVDHSSHRLG</sequence>
<keyword evidence="2" id="KW-1185">Reference proteome</keyword>
<protein>
    <submittedName>
        <fullName evidence="1">Uncharacterized protein</fullName>
    </submittedName>
</protein>
<proteinExistence type="predicted"/>
<evidence type="ECO:0000313" key="2">
    <source>
        <dbReference type="Proteomes" id="UP000244855"/>
    </source>
</evidence>
<name>A0A2V1DLK9_9PLEO</name>
<organism evidence="1 2">
    <name type="scientific">Periconia macrospinosa</name>
    <dbReference type="NCBI Taxonomy" id="97972"/>
    <lineage>
        <taxon>Eukaryota</taxon>
        <taxon>Fungi</taxon>
        <taxon>Dikarya</taxon>
        <taxon>Ascomycota</taxon>
        <taxon>Pezizomycotina</taxon>
        <taxon>Dothideomycetes</taxon>
        <taxon>Pleosporomycetidae</taxon>
        <taxon>Pleosporales</taxon>
        <taxon>Massarineae</taxon>
        <taxon>Periconiaceae</taxon>
        <taxon>Periconia</taxon>
    </lineage>
</organism>
<dbReference type="OrthoDB" id="3791178at2759"/>
<accession>A0A2V1DLK9</accession>
<dbReference type="Proteomes" id="UP000244855">
    <property type="component" value="Unassembled WGS sequence"/>
</dbReference>
<reference evidence="1 2" key="1">
    <citation type="journal article" date="2018" name="Sci. Rep.">
        <title>Comparative genomics provides insights into the lifestyle and reveals functional heterogeneity of dark septate endophytic fungi.</title>
        <authorList>
            <person name="Knapp D.G."/>
            <person name="Nemeth J.B."/>
            <person name="Barry K."/>
            <person name="Hainaut M."/>
            <person name="Henrissat B."/>
            <person name="Johnson J."/>
            <person name="Kuo A."/>
            <person name="Lim J.H.P."/>
            <person name="Lipzen A."/>
            <person name="Nolan M."/>
            <person name="Ohm R.A."/>
            <person name="Tamas L."/>
            <person name="Grigoriev I.V."/>
            <person name="Spatafora J.W."/>
            <person name="Nagy L.G."/>
            <person name="Kovacs G.M."/>
        </authorList>
    </citation>
    <scope>NUCLEOTIDE SEQUENCE [LARGE SCALE GENOMIC DNA]</scope>
    <source>
        <strain evidence="1 2">DSE2036</strain>
    </source>
</reference>
<evidence type="ECO:0000313" key="1">
    <source>
        <dbReference type="EMBL" id="PVH98928.1"/>
    </source>
</evidence>